<dbReference type="AlphaFoldDB" id="A0A545VY23"/>
<feature type="signal peptide" evidence="1">
    <location>
        <begin position="1"/>
        <end position="25"/>
    </location>
</feature>
<evidence type="ECO:0000313" key="2">
    <source>
        <dbReference type="EMBL" id="TQV94710.1"/>
    </source>
</evidence>
<evidence type="ECO:0000256" key="1">
    <source>
        <dbReference type="SAM" id="SignalP"/>
    </source>
</evidence>
<protein>
    <submittedName>
        <fullName evidence="2">Uncharacterized protein</fullName>
    </submittedName>
</protein>
<accession>A0A545VY23</accession>
<organism evidence="2 3">
    <name type="scientific">Cordyceps javanica</name>
    <dbReference type="NCBI Taxonomy" id="43265"/>
    <lineage>
        <taxon>Eukaryota</taxon>
        <taxon>Fungi</taxon>
        <taxon>Dikarya</taxon>
        <taxon>Ascomycota</taxon>
        <taxon>Pezizomycotina</taxon>
        <taxon>Sordariomycetes</taxon>
        <taxon>Hypocreomycetidae</taxon>
        <taxon>Hypocreales</taxon>
        <taxon>Cordycipitaceae</taxon>
        <taxon>Cordyceps</taxon>
    </lineage>
</organism>
<gene>
    <name evidence="2" type="ORF">IF1G_06721</name>
</gene>
<reference evidence="2 3" key="1">
    <citation type="journal article" date="2019" name="Appl. Microbiol. Biotechnol.">
        <title>Genome sequence of Isaria javanica and comparative genome analysis insights into family S53 peptidase evolution in fungal entomopathogens.</title>
        <authorList>
            <person name="Lin R."/>
            <person name="Zhang X."/>
            <person name="Xin B."/>
            <person name="Zou M."/>
            <person name="Gao Y."/>
            <person name="Qin F."/>
            <person name="Hu Q."/>
            <person name="Xie B."/>
            <person name="Cheng X."/>
        </authorList>
    </citation>
    <scope>NUCLEOTIDE SEQUENCE [LARGE SCALE GENOMIC DNA]</scope>
    <source>
        <strain evidence="2 3">IJ1G</strain>
    </source>
</reference>
<evidence type="ECO:0000313" key="3">
    <source>
        <dbReference type="Proteomes" id="UP000315783"/>
    </source>
</evidence>
<feature type="chain" id="PRO_5021731937" evidence="1">
    <location>
        <begin position="26"/>
        <end position="82"/>
    </location>
</feature>
<keyword evidence="1" id="KW-0732">Signal</keyword>
<keyword evidence="3" id="KW-1185">Reference proteome</keyword>
<dbReference type="Proteomes" id="UP000315783">
    <property type="component" value="Unassembled WGS sequence"/>
</dbReference>
<proteinExistence type="predicted"/>
<comment type="caution">
    <text evidence="2">The sequence shown here is derived from an EMBL/GenBank/DDBJ whole genome shotgun (WGS) entry which is preliminary data.</text>
</comment>
<name>A0A545VY23_9HYPO</name>
<sequence length="82" mass="8845">MTVEKILGALVCTALLTILVDPRLSDLPVPRFGCNLITPDEAKLLSYNLAESTGYSPSTYLAAWLPTYVGVACSLSACRPIW</sequence>
<dbReference type="EMBL" id="SPUK01000009">
    <property type="protein sequence ID" value="TQV94710.1"/>
    <property type="molecule type" value="Genomic_DNA"/>
</dbReference>